<keyword evidence="2" id="KW-0862">Zinc</keyword>
<dbReference type="OrthoDB" id="8374021at2"/>
<dbReference type="Proteomes" id="UP000199771">
    <property type="component" value="Unassembled WGS sequence"/>
</dbReference>
<proteinExistence type="predicted"/>
<dbReference type="STRING" id="1076937.SAMN04488120_1194"/>
<organism evidence="2 3">
    <name type="scientific">Fontimonas thermophila</name>
    <dbReference type="NCBI Taxonomy" id="1076937"/>
    <lineage>
        <taxon>Bacteria</taxon>
        <taxon>Pseudomonadati</taxon>
        <taxon>Pseudomonadota</taxon>
        <taxon>Gammaproteobacteria</taxon>
        <taxon>Nevskiales</taxon>
        <taxon>Nevskiaceae</taxon>
        <taxon>Fontimonas</taxon>
    </lineage>
</organism>
<dbReference type="Pfam" id="PF13490">
    <property type="entry name" value="zf-HC2"/>
    <property type="match status" value="1"/>
</dbReference>
<keyword evidence="2" id="KW-0479">Metal-binding</keyword>
<reference evidence="2 3" key="1">
    <citation type="submission" date="2016-10" db="EMBL/GenBank/DDBJ databases">
        <authorList>
            <person name="de Groot N.N."/>
        </authorList>
    </citation>
    <scope>NUCLEOTIDE SEQUENCE [LARGE SCALE GENOMIC DNA]</scope>
    <source>
        <strain evidence="2 3">DSM 23609</strain>
    </source>
</reference>
<keyword evidence="2" id="KW-0863">Zinc-finger</keyword>
<evidence type="ECO:0000313" key="2">
    <source>
        <dbReference type="EMBL" id="SFF65954.1"/>
    </source>
</evidence>
<sequence length="74" mass="8443">MLNCRDATRLMSEAQDRPLRWGETISLKMHVMMCSGCRHFGDQMHVLRRIVRAYADGADESATTSQRSDQDAAR</sequence>
<protein>
    <submittedName>
        <fullName evidence="2">Putative zinc-finger</fullName>
    </submittedName>
</protein>
<feature type="domain" description="Putative zinc-finger" evidence="1">
    <location>
        <begin position="4"/>
        <end position="38"/>
    </location>
</feature>
<evidence type="ECO:0000259" key="1">
    <source>
        <dbReference type="Pfam" id="PF13490"/>
    </source>
</evidence>
<dbReference type="InterPro" id="IPR027383">
    <property type="entry name" value="Znf_put"/>
</dbReference>
<name>A0A1I2KG68_9GAMM</name>
<dbReference type="GO" id="GO:0008270">
    <property type="term" value="F:zinc ion binding"/>
    <property type="evidence" value="ECO:0007669"/>
    <property type="project" value="UniProtKB-KW"/>
</dbReference>
<evidence type="ECO:0000313" key="3">
    <source>
        <dbReference type="Proteomes" id="UP000199771"/>
    </source>
</evidence>
<gene>
    <name evidence="2" type="ORF">SAMN04488120_1194</name>
</gene>
<dbReference type="RefSeq" id="WP_091535712.1">
    <property type="nucleotide sequence ID" value="NZ_FOOC01000019.1"/>
</dbReference>
<dbReference type="AlphaFoldDB" id="A0A1I2KG68"/>
<dbReference type="EMBL" id="FOOC01000019">
    <property type="protein sequence ID" value="SFF65954.1"/>
    <property type="molecule type" value="Genomic_DNA"/>
</dbReference>
<accession>A0A1I2KG68</accession>
<keyword evidence="3" id="KW-1185">Reference proteome</keyword>